<accession>A0A517NLD2</accession>
<keyword evidence="4" id="KW-1185">Reference proteome</keyword>
<dbReference type="Proteomes" id="UP000318538">
    <property type="component" value="Chromosome"/>
</dbReference>
<proteinExistence type="inferred from homology"/>
<dbReference type="Gene3D" id="3.40.50.1820">
    <property type="entry name" value="alpha/beta hydrolase"/>
    <property type="match status" value="1"/>
</dbReference>
<dbReference type="OrthoDB" id="279191at2"/>
<dbReference type="SUPFAM" id="SSF53474">
    <property type="entry name" value="alpha/beta-Hydrolases"/>
    <property type="match status" value="1"/>
</dbReference>
<feature type="domain" description="Thioesterase" evidence="2">
    <location>
        <begin position="23"/>
        <end position="247"/>
    </location>
</feature>
<dbReference type="AlphaFoldDB" id="A0A517NLD2"/>
<dbReference type="InterPro" id="IPR029058">
    <property type="entry name" value="AB_hydrolase_fold"/>
</dbReference>
<comment type="similarity">
    <text evidence="1">Belongs to the thioesterase family.</text>
</comment>
<gene>
    <name evidence="3" type="primary">lgrE</name>
    <name evidence="3" type="ORF">K227x_63750</name>
</gene>
<keyword evidence="3" id="KW-0560">Oxidoreductase</keyword>
<dbReference type="InterPro" id="IPR012223">
    <property type="entry name" value="TEII"/>
</dbReference>
<evidence type="ECO:0000259" key="2">
    <source>
        <dbReference type="Pfam" id="PF00975"/>
    </source>
</evidence>
<dbReference type="GO" id="GO:0008610">
    <property type="term" value="P:lipid biosynthetic process"/>
    <property type="evidence" value="ECO:0007669"/>
    <property type="project" value="TreeGrafter"/>
</dbReference>
<evidence type="ECO:0000256" key="1">
    <source>
        <dbReference type="ARBA" id="ARBA00007169"/>
    </source>
</evidence>
<sequence>MVTYEPDLRRVLVRDDAPSSAYWITHAGGSIQAVASRMRDLADATNVDVHSLAMPARDDWFHATFDGDLNDLAAAVAGAIIDQRNRDGVRTPFTVIGHSFGSVLAYRIAGELIRREVPPQRLIVMSFPAPDRLSHEMQLHRLSDDELVEQVDVLFGGVPDDIKKDVDARAFFVPGLRFDLGLLERYQHAADTPPLPIPVTAVCGVDDRAVDMAQMQRWQITTSGDFRLVAMPGDHFFPLARTAAILKLATA</sequence>
<dbReference type="GO" id="GO:0016491">
    <property type="term" value="F:oxidoreductase activity"/>
    <property type="evidence" value="ECO:0007669"/>
    <property type="project" value="UniProtKB-KW"/>
</dbReference>
<organism evidence="3 4">
    <name type="scientific">Rubripirellula lacrimiformis</name>
    <dbReference type="NCBI Taxonomy" id="1930273"/>
    <lineage>
        <taxon>Bacteria</taxon>
        <taxon>Pseudomonadati</taxon>
        <taxon>Planctomycetota</taxon>
        <taxon>Planctomycetia</taxon>
        <taxon>Pirellulales</taxon>
        <taxon>Pirellulaceae</taxon>
        <taxon>Rubripirellula</taxon>
    </lineage>
</organism>
<reference evidence="3 4" key="1">
    <citation type="submission" date="2019-02" db="EMBL/GenBank/DDBJ databases">
        <title>Deep-cultivation of Planctomycetes and their phenomic and genomic characterization uncovers novel biology.</title>
        <authorList>
            <person name="Wiegand S."/>
            <person name="Jogler M."/>
            <person name="Boedeker C."/>
            <person name="Pinto D."/>
            <person name="Vollmers J."/>
            <person name="Rivas-Marin E."/>
            <person name="Kohn T."/>
            <person name="Peeters S.H."/>
            <person name="Heuer A."/>
            <person name="Rast P."/>
            <person name="Oberbeckmann S."/>
            <person name="Bunk B."/>
            <person name="Jeske O."/>
            <person name="Meyerdierks A."/>
            <person name="Storesund J.E."/>
            <person name="Kallscheuer N."/>
            <person name="Luecker S."/>
            <person name="Lage O.M."/>
            <person name="Pohl T."/>
            <person name="Merkel B.J."/>
            <person name="Hornburger P."/>
            <person name="Mueller R.-W."/>
            <person name="Bruemmer F."/>
            <person name="Labrenz M."/>
            <person name="Spormann A.M."/>
            <person name="Op den Camp H."/>
            <person name="Overmann J."/>
            <person name="Amann R."/>
            <person name="Jetten M.S.M."/>
            <person name="Mascher T."/>
            <person name="Medema M.H."/>
            <person name="Devos D.P."/>
            <person name="Kaster A.-K."/>
            <person name="Ovreas L."/>
            <person name="Rohde M."/>
            <person name="Galperin M.Y."/>
            <person name="Jogler C."/>
        </authorList>
    </citation>
    <scope>NUCLEOTIDE SEQUENCE [LARGE SCALE GENOMIC DNA]</scope>
    <source>
        <strain evidence="3 4">K22_7</strain>
    </source>
</reference>
<dbReference type="InterPro" id="IPR001031">
    <property type="entry name" value="Thioesterase"/>
</dbReference>
<name>A0A517NLD2_9BACT</name>
<dbReference type="PANTHER" id="PTHR11487">
    <property type="entry name" value="THIOESTERASE"/>
    <property type="match status" value="1"/>
</dbReference>
<evidence type="ECO:0000313" key="3">
    <source>
        <dbReference type="EMBL" id="QDT07946.1"/>
    </source>
</evidence>
<dbReference type="EC" id="1.1.-.-" evidence="3"/>
<evidence type="ECO:0000313" key="4">
    <source>
        <dbReference type="Proteomes" id="UP000318538"/>
    </source>
</evidence>
<dbReference type="Pfam" id="PF00975">
    <property type="entry name" value="Thioesterase"/>
    <property type="match status" value="1"/>
</dbReference>
<protein>
    <submittedName>
        <fullName evidence="3">Linear gramicidin dehydrogenase LgrE</fullName>
        <ecNumber evidence="3">1.1.-.-</ecNumber>
    </submittedName>
</protein>
<dbReference type="RefSeq" id="WP_145176623.1">
    <property type="nucleotide sequence ID" value="NZ_CP036525.1"/>
</dbReference>
<dbReference type="EMBL" id="CP036525">
    <property type="protein sequence ID" value="QDT07946.1"/>
    <property type="molecule type" value="Genomic_DNA"/>
</dbReference>
<dbReference type="KEGG" id="rlc:K227x_63750"/>
<dbReference type="PANTHER" id="PTHR11487:SF0">
    <property type="entry name" value="S-ACYL FATTY ACID SYNTHASE THIOESTERASE, MEDIUM CHAIN"/>
    <property type="match status" value="1"/>
</dbReference>